<keyword evidence="2" id="KW-0812">Transmembrane</keyword>
<feature type="compositionally biased region" description="Polar residues" evidence="1">
    <location>
        <begin position="224"/>
        <end position="233"/>
    </location>
</feature>
<gene>
    <name evidence="3" type="ORF">PAC_12796</name>
</gene>
<keyword evidence="4" id="KW-1185">Reference proteome</keyword>
<evidence type="ECO:0000313" key="4">
    <source>
        <dbReference type="Proteomes" id="UP000184330"/>
    </source>
</evidence>
<name>A0A1L7XCY6_9HELO</name>
<sequence length="410" mass="45391">MVSKLSAFWKARKAPAYTRMSTQDHDERPRTNRSSFEESLHRFDQRRFTPWPNFSVEDGFKPQTDDTISTAGLFYPTRSPTQSNPGFFRKCKLMCTKFPVRDMSYLVGVSFTIGSAVFVVNGFFLLLPLIAPSTNFSTETPYATPASSVIGTLIFLVGSWVAVLEALNLDRGEPIVTEGIPLESSTESIFKKGDEESIQIKIRDHSTDSSSSQASETSIKKPTPQFQSSNTLSSNIQSNIPVSPAPQPAMLGSPTFIYFPSTYQLTNTYLRSIIFHASVIQLIGAIIFAFATITSIPNVVDLTNTTLLHYLNLLPATLGGVLFLVAALLQILNSHTLLSQPWTFWRKWDWWVGLWNAIGSLGFLLAGLLPWVANGAAWGTLQGTLADFWGSWAFLIGSLVQWWGVMGGYS</sequence>
<evidence type="ECO:0008006" key="5">
    <source>
        <dbReference type="Google" id="ProtNLM"/>
    </source>
</evidence>
<feature type="region of interest" description="Disordered" evidence="1">
    <location>
        <begin position="19"/>
        <end position="41"/>
    </location>
</feature>
<dbReference type="STRING" id="576137.A0A1L7XCY6"/>
<keyword evidence="2" id="KW-0472">Membrane</keyword>
<organism evidence="3 4">
    <name type="scientific">Phialocephala subalpina</name>
    <dbReference type="NCBI Taxonomy" id="576137"/>
    <lineage>
        <taxon>Eukaryota</taxon>
        <taxon>Fungi</taxon>
        <taxon>Dikarya</taxon>
        <taxon>Ascomycota</taxon>
        <taxon>Pezizomycotina</taxon>
        <taxon>Leotiomycetes</taxon>
        <taxon>Helotiales</taxon>
        <taxon>Mollisiaceae</taxon>
        <taxon>Phialocephala</taxon>
        <taxon>Phialocephala fortinii species complex</taxon>
    </lineage>
</organism>
<feature type="transmembrane region" description="Helical" evidence="2">
    <location>
        <begin position="308"/>
        <end position="329"/>
    </location>
</feature>
<feature type="transmembrane region" description="Helical" evidence="2">
    <location>
        <begin position="389"/>
        <end position="409"/>
    </location>
</feature>
<feature type="compositionally biased region" description="Low complexity" evidence="1">
    <location>
        <begin position="208"/>
        <end position="217"/>
    </location>
</feature>
<feature type="transmembrane region" description="Helical" evidence="2">
    <location>
        <begin position="142"/>
        <end position="164"/>
    </location>
</feature>
<proteinExistence type="predicted"/>
<feature type="transmembrane region" description="Helical" evidence="2">
    <location>
        <begin position="350"/>
        <end position="369"/>
    </location>
</feature>
<evidence type="ECO:0000256" key="1">
    <source>
        <dbReference type="SAM" id="MobiDB-lite"/>
    </source>
</evidence>
<evidence type="ECO:0000313" key="3">
    <source>
        <dbReference type="EMBL" id="CZR62899.1"/>
    </source>
</evidence>
<accession>A0A1L7XCY6</accession>
<dbReference type="AlphaFoldDB" id="A0A1L7XCY6"/>
<reference evidence="3 4" key="1">
    <citation type="submission" date="2016-03" db="EMBL/GenBank/DDBJ databases">
        <authorList>
            <person name="Ploux O."/>
        </authorList>
    </citation>
    <scope>NUCLEOTIDE SEQUENCE [LARGE SCALE GENOMIC DNA]</scope>
    <source>
        <strain evidence="3 4">UAMH 11012</strain>
    </source>
</reference>
<feature type="compositionally biased region" description="Basic and acidic residues" evidence="1">
    <location>
        <begin position="22"/>
        <end position="41"/>
    </location>
</feature>
<feature type="transmembrane region" description="Helical" evidence="2">
    <location>
        <begin position="105"/>
        <end position="130"/>
    </location>
</feature>
<dbReference type="EMBL" id="FJOG01000022">
    <property type="protein sequence ID" value="CZR62899.1"/>
    <property type="molecule type" value="Genomic_DNA"/>
</dbReference>
<protein>
    <recommendedName>
        <fullName evidence="5">Integral membrane protein</fullName>
    </recommendedName>
</protein>
<keyword evidence="2" id="KW-1133">Transmembrane helix</keyword>
<feature type="region of interest" description="Disordered" evidence="1">
    <location>
        <begin position="202"/>
        <end position="233"/>
    </location>
</feature>
<feature type="transmembrane region" description="Helical" evidence="2">
    <location>
        <begin position="273"/>
        <end position="296"/>
    </location>
</feature>
<dbReference type="Proteomes" id="UP000184330">
    <property type="component" value="Unassembled WGS sequence"/>
</dbReference>
<evidence type="ECO:0000256" key="2">
    <source>
        <dbReference type="SAM" id="Phobius"/>
    </source>
</evidence>
<dbReference type="OrthoDB" id="2603at2759"/>